<dbReference type="RefSeq" id="WP_047264428.1">
    <property type="nucleotide sequence ID" value="NZ_CP004021.1"/>
</dbReference>
<evidence type="ECO:0000313" key="7">
    <source>
        <dbReference type="EMBL" id="AKK20452.1"/>
    </source>
</evidence>
<dbReference type="InterPro" id="IPR043141">
    <property type="entry name" value="Ribosomal_uL10-like_sf"/>
</dbReference>
<dbReference type="InterPro" id="IPR002363">
    <property type="entry name" value="Ribosomal_uL10_CS_bac"/>
</dbReference>
<dbReference type="PATRIC" id="fig|1277257.4.peg.890"/>
<evidence type="ECO:0000256" key="1">
    <source>
        <dbReference type="ARBA" id="ARBA00002633"/>
    </source>
</evidence>
<accession>A0A0G3I9K5</accession>
<evidence type="ECO:0000256" key="4">
    <source>
        <dbReference type="ARBA" id="ARBA00023274"/>
    </source>
</evidence>
<dbReference type="GO" id="GO:0006412">
    <property type="term" value="P:translation"/>
    <property type="evidence" value="ECO:0007669"/>
    <property type="project" value="UniProtKB-UniRule"/>
</dbReference>
<keyword evidence="3 6" id="KW-0689">Ribosomal protein</keyword>
<dbReference type="SUPFAM" id="SSF160369">
    <property type="entry name" value="Ribosomal protein L10-like"/>
    <property type="match status" value="1"/>
</dbReference>
<comment type="subunit">
    <text evidence="6">Part of the ribosomal stalk of the 50S ribosomal subunit. The N-terminus interacts with L11 and the large rRNA to form the base of the stalk. The C-terminus forms an elongated spine to which L12 dimers bind in a sequential fashion forming a multimeric L10(L12)X complex.</text>
</comment>
<dbReference type="InterPro" id="IPR022973">
    <property type="entry name" value="Ribosomal_uL10_bac"/>
</dbReference>
<keyword evidence="6" id="KW-0694">RNA-binding</keyword>
<dbReference type="HAMAP" id="MF_00362">
    <property type="entry name" value="Ribosomal_uL10"/>
    <property type="match status" value="1"/>
</dbReference>
<dbReference type="PANTHER" id="PTHR11560">
    <property type="entry name" value="39S RIBOSOMAL PROTEIN L10, MITOCHONDRIAL"/>
    <property type="match status" value="1"/>
</dbReference>
<dbReference type="GO" id="GO:0015934">
    <property type="term" value="C:large ribosomal subunit"/>
    <property type="evidence" value="ECO:0007669"/>
    <property type="project" value="InterPro"/>
</dbReference>
<name>A0A0G3I9K5_LIBAF</name>
<dbReference type="KEGG" id="lau:G293_04140"/>
<evidence type="ECO:0000256" key="5">
    <source>
        <dbReference type="ARBA" id="ARBA00035202"/>
    </source>
</evidence>
<dbReference type="AlphaFoldDB" id="A0A0G3I9K5"/>
<dbReference type="GO" id="GO:0070180">
    <property type="term" value="F:large ribosomal subunit rRNA binding"/>
    <property type="evidence" value="ECO:0007669"/>
    <property type="project" value="UniProtKB-UniRule"/>
</dbReference>
<dbReference type="OrthoDB" id="9791972at2"/>
<evidence type="ECO:0000313" key="8">
    <source>
        <dbReference type="Proteomes" id="UP000035503"/>
    </source>
</evidence>
<dbReference type="GO" id="GO:0003735">
    <property type="term" value="F:structural constituent of ribosome"/>
    <property type="evidence" value="ECO:0007669"/>
    <property type="project" value="InterPro"/>
</dbReference>
<dbReference type="PROSITE" id="PS01109">
    <property type="entry name" value="RIBOSOMAL_L10"/>
    <property type="match status" value="1"/>
</dbReference>
<keyword evidence="4 6" id="KW-0687">Ribonucleoprotein</keyword>
<organism evidence="7 8">
    <name type="scientific">Candidatus Liberibacter africanus PTSAPSY</name>
    <dbReference type="NCBI Taxonomy" id="1277257"/>
    <lineage>
        <taxon>Bacteria</taxon>
        <taxon>Pseudomonadati</taxon>
        <taxon>Pseudomonadota</taxon>
        <taxon>Alphaproteobacteria</taxon>
        <taxon>Hyphomicrobiales</taxon>
        <taxon>Rhizobiaceae</taxon>
        <taxon>Liberibacter</taxon>
    </lineage>
</organism>
<protein>
    <recommendedName>
        <fullName evidence="5 6">Large ribosomal subunit protein uL10</fullName>
    </recommendedName>
</protein>
<dbReference type="CDD" id="cd05797">
    <property type="entry name" value="Ribosomal_L10"/>
    <property type="match status" value="1"/>
</dbReference>
<sequence length="172" mass="18638">MNRQEKSVEISELSKIFSSSGSVVVAHYKGISVAQIKDLRKKVREAGGGVKVAKNRLVKIAVSDTSLKGVSDLFVGQSLIVYSVDPIVAPKISVSFANDNKQFVVLGGILEKDILDQDSIKRIASLPNIDGIRSMIISAIQFNSTRLVNLLNAPQTKIVRAISAFVDKNQQS</sequence>
<reference evidence="7 8" key="1">
    <citation type="journal article" date="2015" name="Genome Announc.">
        <title>Complete Genome Sequence of 'Candidatus Liberibacter africanus,' a Bacterium Associated with Citrus Huanglongbing.</title>
        <authorList>
            <person name="Lin H."/>
            <person name="Pietersen G."/>
            <person name="Han C."/>
            <person name="Read D.A."/>
            <person name="Lou B."/>
            <person name="Gupta G."/>
            <person name="Civerolo E.L."/>
        </authorList>
    </citation>
    <scope>NUCLEOTIDE SEQUENCE [LARGE SCALE GENOMIC DNA]</scope>
    <source>
        <strain evidence="7 8">PTSAPSY</strain>
    </source>
</reference>
<evidence type="ECO:0000256" key="2">
    <source>
        <dbReference type="ARBA" id="ARBA00008889"/>
    </source>
</evidence>
<dbReference type="Pfam" id="PF00466">
    <property type="entry name" value="Ribosomal_L10"/>
    <property type="match status" value="1"/>
</dbReference>
<keyword evidence="8" id="KW-1185">Reference proteome</keyword>
<comment type="function">
    <text evidence="1 6">Forms part of the ribosomal stalk, playing a central role in the interaction of the ribosome with GTP-bound translation factors.</text>
</comment>
<dbReference type="SMR" id="A0A0G3I9K5"/>
<gene>
    <name evidence="6" type="primary">rplJ</name>
    <name evidence="7" type="ORF">G293_04140</name>
</gene>
<comment type="similarity">
    <text evidence="2 6">Belongs to the universal ribosomal protein uL10 family.</text>
</comment>
<evidence type="ECO:0000256" key="6">
    <source>
        <dbReference type="HAMAP-Rule" id="MF_00362"/>
    </source>
</evidence>
<keyword evidence="6" id="KW-0699">rRNA-binding</keyword>
<dbReference type="STRING" id="1277257.G293_04140"/>
<proteinExistence type="inferred from homology"/>
<dbReference type="InterPro" id="IPR047865">
    <property type="entry name" value="Ribosomal_uL10_bac_type"/>
</dbReference>
<dbReference type="NCBIfam" id="NF000955">
    <property type="entry name" value="PRK00099.1-1"/>
    <property type="match status" value="1"/>
</dbReference>
<dbReference type="Proteomes" id="UP000035503">
    <property type="component" value="Chromosome"/>
</dbReference>
<evidence type="ECO:0000256" key="3">
    <source>
        <dbReference type="ARBA" id="ARBA00022980"/>
    </source>
</evidence>
<dbReference type="InterPro" id="IPR001790">
    <property type="entry name" value="Ribosomal_uL10"/>
</dbReference>
<dbReference type="Gene3D" id="3.30.70.1730">
    <property type="match status" value="1"/>
</dbReference>
<dbReference type="EMBL" id="CP004021">
    <property type="protein sequence ID" value="AKK20452.1"/>
    <property type="molecule type" value="Genomic_DNA"/>
</dbReference>